<sequence length="707" mass="76805">MVSVHPDRLARAENGHKRRQRKGLIPQRSSQRVAESRSVSASLPAALLSSGSSSTESDDTAENDEATDDDNSSTIKDDTDDTDDDDNDDDHNGLEDEELRINALSRMSKGFGRGKGKGLGKGPGIRATTLAGSSVDSELSSPLKRKRRESNVSISSVLEDGSEPSEYPRRKIMKKLNHTHEGLLAYQETDTIMDDSDDAANLSDDDYNGVDDISDSDENDKEIELAEEEAMMDTNLFHRSSIDSANDDVFNTAFNQSLMQEFIERGNMSFADAAISAAADRRKYSDSSAKRVRFLDEVKVEDFDDSSSSSSATDDFDSVFPDLFVDQSAIPEKYLDDPASDSDNSYWDFNEDDRSLSHLQYSPADEEDSEAGSSGYETDGDTTDEEEPIMPPPSMTLSQNPILSRPTSAAGSQVASPSPFRRTPSHSARKGPRVGKFEVDPCKVAAYADATGQRLAFEAPQLPNKASFLMLAGSSSSSMVNSSPRTSMLPPPLDESDFSESQIGADIFIPNPLQDVPNLNNGAFGPLGAFMPGPNGEFSDEQTDMLIQAGLNHEDDDEGTMNKFFNLGGDSDDESDIPHFSSTPAPLGRNESSLDTPVAEKGQEEKIWDHLGNLGGSIGAFRNNQHRSRDLAQLPADPDLRASTAKPIRSGKSAETPITPARRRRSSMNPRARPTLDSSPLLDRPGAAISKRAPLRGSRMGAFAQMR</sequence>
<feature type="compositionally biased region" description="Polar residues" evidence="1">
    <location>
        <begin position="395"/>
        <end position="416"/>
    </location>
</feature>
<feature type="region of interest" description="Disordered" evidence="1">
    <location>
        <begin position="1"/>
        <end position="169"/>
    </location>
</feature>
<dbReference type="AlphaFoldDB" id="A0A6A6WGE5"/>
<feature type="compositionally biased region" description="Basic and acidic residues" evidence="1">
    <location>
        <begin position="1"/>
        <end position="15"/>
    </location>
</feature>
<proteinExistence type="predicted"/>
<keyword evidence="3" id="KW-1185">Reference proteome</keyword>
<feature type="region of interest" description="Disordered" evidence="1">
    <location>
        <begin position="362"/>
        <end position="434"/>
    </location>
</feature>
<reference evidence="2" key="1">
    <citation type="journal article" date="2020" name="Stud. Mycol.">
        <title>101 Dothideomycetes genomes: a test case for predicting lifestyles and emergence of pathogens.</title>
        <authorList>
            <person name="Haridas S."/>
            <person name="Albert R."/>
            <person name="Binder M."/>
            <person name="Bloem J."/>
            <person name="Labutti K."/>
            <person name="Salamov A."/>
            <person name="Andreopoulos B."/>
            <person name="Baker S."/>
            <person name="Barry K."/>
            <person name="Bills G."/>
            <person name="Bluhm B."/>
            <person name="Cannon C."/>
            <person name="Castanera R."/>
            <person name="Culley D."/>
            <person name="Daum C."/>
            <person name="Ezra D."/>
            <person name="Gonzalez J."/>
            <person name="Henrissat B."/>
            <person name="Kuo A."/>
            <person name="Liang C."/>
            <person name="Lipzen A."/>
            <person name="Lutzoni F."/>
            <person name="Magnuson J."/>
            <person name="Mondo S."/>
            <person name="Nolan M."/>
            <person name="Ohm R."/>
            <person name="Pangilinan J."/>
            <person name="Park H.-J."/>
            <person name="Ramirez L."/>
            <person name="Alfaro M."/>
            <person name="Sun H."/>
            <person name="Tritt A."/>
            <person name="Yoshinaga Y."/>
            <person name="Zwiers L.-H."/>
            <person name="Turgeon B."/>
            <person name="Goodwin S."/>
            <person name="Spatafora J."/>
            <person name="Crous P."/>
            <person name="Grigoriev I."/>
        </authorList>
    </citation>
    <scope>NUCLEOTIDE SEQUENCE</scope>
    <source>
        <strain evidence="2">CBS 121739</strain>
    </source>
</reference>
<feature type="region of interest" description="Disordered" evidence="1">
    <location>
        <begin position="568"/>
        <end position="595"/>
    </location>
</feature>
<organism evidence="2 3">
    <name type="scientific">Pseudovirgaria hyperparasitica</name>
    <dbReference type="NCBI Taxonomy" id="470096"/>
    <lineage>
        <taxon>Eukaryota</taxon>
        <taxon>Fungi</taxon>
        <taxon>Dikarya</taxon>
        <taxon>Ascomycota</taxon>
        <taxon>Pezizomycotina</taxon>
        <taxon>Dothideomycetes</taxon>
        <taxon>Dothideomycetes incertae sedis</taxon>
        <taxon>Acrospermales</taxon>
        <taxon>Acrospermaceae</taxon>
        <taxon>Pseudovirgaria</taxon>
    </lineage>
</organism>
<protein>
    <submittedName>
        <fullName evidence="2">Uncharacterized protein</fullName>
    </submittedName>
</protein>
<name>A0A6A6WGE5_9PEZI</name>
<evidence type="ECO:0000256" key="1">
    <source>
        <dbReference type="SAM" id="MobiDB-lite"/>
    </source>
</evidence>
<feature type="region of interest" description="Disordered" evidence="1">
    <location>
        <begin position="632"/>
        <end position="707"/>
    </location>
</feature>
<feature type="region of interest" description="Disordered" evidence="1">
    <location>
        <begin position="195"/>
        <end position="216"/>
    </location>
</feature>
<dbReference type="EMBL" id="ML996567">
    <property type="protein sequence ID" value="KAF2761026.1"/>
    <property type="molecule type" value="Genomic_DNA"/>
</dbReference>
<evidence type="ECO:0000313" key="2">
    <source>
        <dbReference type="EMBL" id="KAF2761026.1"/>
    </source>
</evidence>
<feature type="compositionally biased region" description="Basic residues" evidence="1">
    <location>
        <begin position="423"/>
        <end position="433"/>
    </location>
</feature>
<evidence type="ECO:0000313" key="3">
    <source>
        <dbReference type="Proteomes" id="UP000799437"/>
    </source>
</evidence>
<feature type="compositionally biased region" description="Polar residues" evidence="1">
    <location>
        <begin position="580"/>
        <end position="595"/>
    </location>
</feature>
<feature type="compositionally biased region" description="Polar residues" evidence="1">
    <location>
        <begin position="130"/>
        <end position="140"/>
    </location>
</feature>
<accession>A0A6A6WGE5</accession>
<feature type="compositionally biased region" description="Low complexity" evidence="1">
    <location>
        <begin position="36"/>
        <end position="55"/>
    </location>
</feature>
<dbReference type="GeneID" id="54487606"/>
<feature type="compositionally biased region" description="Acidic residues" evidence="1">
    <location>
        <begin position="56"/>
        <end position="71"/>
    </location>
</feature>
<dbReference type="Proteomes" id="UP000799437">
    <property type="component" value="Unassembled WGS sequence"/>
</dbReference>
<feature type="compositionally biased region" description="Acidic residues" evidence="1">
    <location>
        <begin position="78"/>
        <end position="89"/>
    </location>
</feature>
<dbReference type="OrthoDB" id="5399183at2759"/>
<gene>
    <name evidence="2" type="ORF">EJ05DRAFT_497593</name>
</gene>
<feature type="compositionally biased region" description="Acidic residues" evidence="1">
    <location>
        <begin position="378"/>
        <end position="388"/>
    </location>
</feature>
<dbReference type="RefSeq" id="XP_033603477.1">
    <property type="nucleotide sequence ID" value="XM_033746552.1"/>
</dbReference>